<keyword evidence="4" id="KW-0132">Cell division</keyword>
<evidence type="ECO:0000256" key="2">
    <source>
        <dbReference type="SAM" id="Phobius"/>
    </source>
</evidence>
<keyword evidence="5" id="KW-1185">Reference proteome</keyword>
<feature type="region of interest" description="Disordered" evidence="1">
    <location>
        <begin position="92"/>
        <end position="146"/>
    </location>
</feature>
<protein>
    <submittedName>
        <fullName evidence="4">Sporulation and cell division repeat protein</fullName>
    </submittedName>
</protein>
<keyword evidence="4" id="KW-0131">Cell cycle</keyword>
<dbReference type="PROSITE" id="PS51724">
    <property type="entry name" value="SPOR"/>
    <property type="match status" value="1"/>
</dbReference>
<dbReference type="Pfam" id="PF05036">
    <property type="entry name" value="SPOR"/>
    <property type="match status" value="1"/>
</dbReference>
<reference evidence="4 5" key="1">
    <citation type="submission" date="2009-12" db="EMBL/GenBank/DDBJ databases">
        <authorList>
            <person name="Shrivastava S."/>
            <person name="Madupu R."/>
            <person name="Durkin A.S."/>
            <person name="Torralba M."/>
            <person name="Methe B."/>
            <person name="Sutton G.G."/>
            <person name="Strausberg R.L."/>
            <person name="Nelson K.E."/>
        </authorList>
    </citation>
    <scope>NUCLEOTIDE SEQUENCE [LARGE SCALE GENOMIC DNA]</scope>
    <source>
        <strain evidence="4 5">W5455</strain>
    </source>
</reference>
<dbReference type="Proteomes" id="UP000006462">
    <property type="component" value="Unassembled WGS sequence"/>
</dbReference>
<dbReference type="InterPro" id="IPR007730">
    <property type="entry name" value="SPOR-like_dom"/>
</dbReference>
<dbReference type="InterPro" id="IPR036680">
    <property type="entry name" value="SPOR-like_sf"/>
</dbReference>
<accession>A0ABM9ZTN0</accession>
<evidence type="ECO:0000313" key="4">
    <source>
        <dbReference type="EMBL" id="EFB90242.1"/>
    </source>
</evidence>
<feature type="transmembrane region" description="Helical" evidence="2">
    <location>
        <begin position="20"/>
        <end position="44"/>
    </location>
</feature>
<dbReference type="GO" id="GO:0051301">
    <property type="term" value="P:cell division"/>
    <property type="evidence" value="ECO:0007669"/>
    <property type="project" value="UniProtKB-KW"/>
</dbReference>
<name>A0ABM9ZTN0_9BACT</name>
<sequence length="233" mass="24755">MIFMAARSTSRFKQKPAVPFGDFMLPILGVVALGIVVVGIRLLWAPNPPKPTVITQPRPIAQHQSAGIVAGKKAGAEDGVVTKKEKIDNVIIAQPVQRKSDSRSQTENRPGTPSGEGGDNASQKSPSQPRAARVEPKKGDAAPGENRVVVRGGSIDKSLFIIQCGSYTDRAAANAVVSSLQKMGHSAVVRQAEVRGKNYYRVIVAGGRDRAVADEIAKDIKAAGHPVLVRQNQ</sequence>
<evidence type="ECO:0000313" key="5">
    <source>
        <dbReference type="Proteomes" id="UP000006462"/>
    </source>
</evidence>
<evidence type="ECO:0000259" key="3">
    <source>
        <dbReference type="PROSITE" id="PS51724"/>
    </source>
</evidence>
<comment type="caution">
    <text evidence="4">The sequence shown here is derived from an EMBL/GenBank/DDBJ whole genome shotgun (WGS) entry which is preliminary data.</text>
</comment>
<feature type="domain" description="SPOR" evidence="3">
    <location>
        <begin position="154"/>
        <end position="232"/>
    </location>
</feature>
<keyword evidence="2" id="KW-1133">Transmembrane helix</keyword>
<dbReference type="SUPFAM" id="SSF110997">
    <property type="entry name" value="Sporulation related repeat"/>
    <property type="match status" value="1"/>
</dbReference>
<dbReference type="EMBL" id="ADFP01000090">
    <property type="protein sequence ID" value="EFB90242.1"/>
    <property type="molecule type" value="Genomic_DNA"/>
</dbReference>
<evidence type="ECO:0000256" key="1">
    <source>
        <dbReference type="SAM" id="MobiDB-lite"/>
    </source>
</evidence>
<dbReference type="Gene3D" id="3.30.70.1070">
    <property type="entry name" value="Sporulation related repeat"/>
    <property type="match status" value="1"/>
</dbReference>
<gene>
    <name evidence="4" type="ORF">HMPREF7215_2714</name>
</gene>
<keyword evidence="2" id="KW-0472">Membrane</keyword>
<organism evidence="4 5">
    <name type="scientific">Pyramidobacter piscolens W5455</name>
    <dbReference type="NCBI Taxonomy" id="352165"/>
    <lineage>
        <taxon>Bacteria</taxon>
        <taxon>Thermotogati</taxon>
        <taxon>Synergistota</taxon>
        <taxon>Synergistia</taxon>
        <taxon>Synergistales</taxon>
        <taxon>Dethiosulfovibrionaceae</taxon>
        <taxon>Pyramidobacter</taxon>
    </lineage>
</organism>
<keyword evidence="2" id="KW-0812">Transmembrane</keyword>
<proteinExistence type="predicted"/>